<evidence type="ECO:0000256" key="4">
    <source>
        <dbReference type="ARBA" id="ARBA00022741"/>
    </source>
</evidence>
<evidence type="ECO:0000256" key="1">
    <source>
        <dbReference type="ARBA" id="ARBA00022553"/>
    </source>
</evidence>
<dbReference type="InterPro" id="IPR051813">
    <property type="entry name" value="HepT_RNase_toxin"/>
</dbReference>
<name>A0AAJ5VYB9_9HYPH</name>
<proteinExistence type="predicted"/>
<keyword evidence="3" id="KW-0540">Nuclease</keyword>
<organism evidence="6 7">
    <name type="scientific">Candidatus Devosia phytovorans</name>
    <dbReference type="NCBI Taxonomy" id="3121372"/>
    <lineage>
        <taxon>Bacteria</taxon>
        <taxon>Pseudomonadati</taxon>
        <taxon>Pseudomonadota</taxon>
        <taxon>Alphaproteobacteria</taxon>
        <taxon>Hyphomicrobiales</taxon>
        <taxon>Devosiaceae</taxon>
        <taxon>Devosia</taxon>
    </lineage>
</organism>
<dbReference type="Pfam" id="PF01934">
    <property type="entry name" value="HepT-like"/>
    <property type="match status" value="1"/>
</dbReference>
<evidence type="ECO:0000256" key="2">
    <source>
        <dbReference type="ARBA" id="ARBA00022649"/>
    </source>
</evidence>
<protein>
    <submittedName>
        <fullName evidence="6">DUF86 domain-containing protein</fullName>
    </submittedName>
</protein>
<evidence type="ECO:0000313" key="7">
    <source>
        <dbReference type="Proteomes" id="UP001217476"/>
    </source>
</evidence>
<dbReference type="GO" id="GO:0000166">
    <property type="term" value="F:nucleotide binding"/>
    <property type="evidence" value="ECO:0007669"/>
    <property type="project" value="UniProtKB-KW"/>
</dbReference>
<keyword evidence="4" id="KW-0547">Nucleotide-binding</keyword>
<dbReference type="Proteomes" id="UP001217476">
    <property type="component" value="Chromosome"/>
</dbReference>
<dbReference type="GO" id="GO:0004540">
    <property type="term" value="F:RNA nuclease activity"/>
    <property type="evidence" value="ECO:0007669"/>
    <property type="project" value="InterPro"/>
</dbReference>
<accession>A0AAJ5VYB9</accession>
<sequence length="120" mass="13355">MVVTTRDRLLHIKTAINDVHDAVCGLTMDVVEESRVPRLAFERAIEIISEASKSIPDDLKKAYGQDIPWHDIASIGNLLRHAYHRTSLKALWAIYTNDLDPLEAAIDAMMAAIPPSHPTT</sequence>
<evidence type="ECO:0000313" key="6">
    <source>
        <dbReference type="EMBL" id="WEK06256.1"/>
    </source>
</evidence>
<dbReference type="EMBL" id="CP119312">
    <property type="protein sequence ID" value="WEK06256.1"/>
    <property type="molecule type" value="Genomic_DNA"/>
</dbReference>
<keyword evidence="1" id="KW-0597">Phosphoprotein</keyword>
<dbReference type="GO" id="GO:0016787">
    <property type="term" value="F:hydrolase activity"/>
    <property type="evidence" value="ECO:0007669"/>
    <property type="project" value="UniProtKB-KW"/>
</dbReference>
<keyword evidence="2" id="KW-1277">Toxin-antitoxin system</keyword>
<gene>
    <name evidence="6" type="ORF">P0Y65_08435</name>
</gene>
<dbReference type="PANTHER" id="PTHR34139">
    <property type="entry name" value="UPF0331 PROTEIN MJ0127"/>
    <property type="match status" value="1"/>
</dbReference>
<reference evidence="6" key="1">
    <citation type="submission" date="2023-03" db="EMBL/GenBank/DDBJ databases">
        <title>Andean soil-derived lignocellulolytic bacterial consortium as a source of novel taxa and putative plastic-active enzymes.</title>
        <authorList>
            <person name="Diaz-Garcia L."/>
            <person name="Chuvochina M."/>
            <person name="Feuerriegel G."/>
            <person name="Bunk B."/>
            <person name="Sproer C."/>
            <person name="Streit W.R."/>
            <person name="Rodriguez L.M."/>
            <person name="Overmann J."/>
            <person name="Jimenez D.J."/>
        </authorList>
    </citation>
    <scope>NUCLEOTIDE SEQUENCE</scope>
    <source>
        <strain evidence="6">MAG 4196</strain>
    </source>
</reference>
<evidence type="ECO:0000256" key="5">
    <source>
        <dbReference type="ARBA" id="ARBA00022801"/>
    </source>
</evidence>
<keyword evidence="5" id="KW-0378">Hydrolase</keyword>
<dbReference type="PANTHER" id="PTHR34139:SF1">
    <property type="entry name" value="RNASE MJ1380-RELATED"/>
    <property type="match status" value="1"/>
</dbReference>
<evidence type="ECO:0000256" key="3">
    <source>
        <dbReference type="ARBA" id="ARBA00022722"/>
    </source>
</evidence>
<dbReference type="GO" id="GO:0110001">
    <property type="term" value="C:toxin-antitoxin complex"/>
    <property type="evidence" value="ECO:0007669"/>
    <property type="project" value="InterPro"/>
</dbReference>
<dbReference type="AlphaFoldDB" id="A0AAJ5VYB9"/>
<dbReference type="InterPro" id="IPR008201">
    <property type="entry name" value="HepT-like"/>
</dbReference>